<keyword evidence="4 8" id="KW-0547">Nucleotide-binding</keyword>
<protein>
    <recommendedName>
        <fullName evidence="8">Glutamate--tRNA ligase</fullName>
        <ecNumber evidence="8">6.1.1.17</ecNumber>
    </recommendedName>
    <alternativeName>
        <fullName evidence="8">Glutamyl-tRNA synthetase</fullName>
        <shortName evidence="8">GluRS</shortName>
    </alternativeName>
</protein>
<dbReference type="GO" id="GO:0005737">
    <property type="term" value="C:cytoplasm"/>
    <property type="evidence" value="ECO:0007669"/>
    <property type="project" value="UniProtKB-SubCell"/>
</dbReference>
<keyword evidence="12" id="KW-1185">Reference proteome</keyword>
<dbReference type="InterPro" id="IPR008925">
    <property type="entry name" value="aa_tRNA-synth_I_cd-bd_sf"/>
</dbReference>
<feature type="short sequence motif" description="'HIGH' region" evidence="8">
    <location>
        <begin position="8"/>
        <end position="18"/>
    </location>
</feature>
<keyword evidence="2 8" id="KW-0963">Cytoplasm</keyword>
<evidence type="ECO:0000256" key="4">
    <source>
        <dbReference type="ARBA" id="ARBA00022741"/>
    </source>
</evidence>
<evidence type="ECO:0000259" key="9">
    <source>
        <dbReference type="Pfam" id="PF00749"/>
    </source>
</evidence>
<dbReference type="Pfam" id="PF19269">
    <property type="entry name" value="Anticodon_2"/>
    <property type="match status" value="1"/>
</dbReference>
<dbReference type="InterPro" id="IPR020751">
    <property type="entry name" value="aa-tRNA-synth_I_codon-bd_sub2"/>
</dbReference>
<dbReference type="AlphaFoldDB" id="A0A0B4S2Q5"/>
<evidence type="ECO:0000256" key="6">
    <source>
        <dbReference type="ARBA" id="ARBA00022917"/>
    </source>
</evidence>
<feature type="binding site" evidence="8">
    <location>
        <position position="262"/>
    </location>
    <ligand>
        <name>ATP</name>
        <dbReference type="ChEBI" id="CHEBI:30616"/>
    </ligand>
</feature>
<sequence>MVRLRFAPSPTGYLHIGGLRTALYNYLYAKQNGGKFLLRIEDTDRTRYVEGAIENLIHELKWAGVEADEGVCLDENGKITEVGECGPYIQSERVEKGIYNKYAEELIERGYAYYCFCSKERLDDVKNQQKADGKIPRYDGLCRGVSIEDAKKRIANGESYVIRLKLPENRDIVFEDVIKGKITINTNDMDDQVLIKADGFPTYHFAVVVDDHLMGITHIVRGDEWISSTPKHIYLYEALGFEKPTFVHLPTVLNKSGKKLSKRNDDASVEDFRLKGYLPEALINYLALVGWSPESNEEILSLDEMVKQFSFDRVSKSGGVFDVDKLDWVNAQYIRKMEVSELAKLVKPYLVKAGFIKEDICEKRLELITKTFQESISRLPEIVEQSRFLFEDVAVEPDALKMRNVEHIEILKEKMKEELSQIEEMDEETAKGFMKKVQKASGFKGKDLYMPVRALLTGQVHGPELSNILEILGKGEILRRLE</sequence>
<dbReference type="SUPFAM" id="SSF48163">
    <property type="entry name" value="An anticodon-binding domain of class I aminoacyl-tRNA synthetases"/>
    <property type="match status" value="1"/>
</dbReference>
<dbReference type="PRINTS" id="PR00987">
    <property type="entry name" value="TRNASYNTHGLU"/>
</dbReference>
<dbReference type="GO" id="GO:0000049">
    <property type="term" value="F:tRNA binding"/>
    <property type="evidence" value="ECO:0007669"/>
    <property type="project" value="InterPro"/>
</dbReference>
<comment type="function">
    <text evidence="8">Catalyzes the attachment of glutamate to tRNA(Glu) in a two-step reaction: glutamate is first activated by ATP to form Glu-AMP and then transferred to the acceptor end of tRNA(Glu).</text>
</comment>
<organism evidence="11 12">
    <name type="scientific">Parvimonas micra</name>
    <dbReference type="NCBI Taxonomy" id="33033"/>
    <lineage>
        <taxon>Bacteria</taxon>
        <taxon>Bacillati</taxon>
        <taxon>Bacillota</taxon>
        <taxon>Tissierellia</taxon>
        <taxon>Tissierellales</taxon>
        <taxon>Peptoniphilaceae</taxon>
        <taxon>Parvimonas</taxon>
    </lineage>
</organism>
<comment type="subunit">
    <text evidence="8">Monomer.</text>
</comment>
<feature type="domain" description="Glutamyl/glutaminyl-tRNA synthetase class Ib catalytic" evidence="9">
    <location>
        <begin position="1"/>
        <end position="328"/>
    </location>
</feature>
<dbReference type="InterPro" id="IPR014729">
    <property type="entry name" value="Rossmann-like_a/b/a_fold"/>
</dbReference>
<dbReference type="OrthoDB" id="9807503at2"/>
<dbReference type="InterPro" id="IPR004527">
    <property type="entry name" value="Glu-tRNA-ligase_bac/mito"/>
</dbReference>
<name>A0A0B4S2Q5_9FIRM</name>
<dbReference type="Gene3D" id="1.10.10.350">
    <property type="match status" value="1"/>
</dbReference>
<dbReference type="EMBL" id="CP009761">
    <property type="protein sequence ID" value="AIZ37067.1"/>
    <property type="molecule type" value="Genomic_DNA"/>
</dbReference>
<dbReference type="InterPro" id="IPR020752">
    <property type="entry name" value="Glu-tRNA-synth_I_codon-bd_sub1"/>
</dbReference>
<evidence type="ECO:0000256" key="2">
    <source>
        <dbReference type="ARBA" id="ARBA00022490"/>
    </source>
</evidence>
<dbReference type="InterPro" id="IPR045462">
    <property type="entry name" value="aa-tRNA-synth_I_cd-bd"/>
</dbReference>
<keyword evidence="6 8" id="KW-0648">Protein biosynthesis</keyword>
<dbReference type="HAMAP" id="MF_00022">
    <property type="entry name" value="Glu_tRNA_synth_type1"/>
    <property type="match status" value="1"/>
</dbReference>
<evidence type="ECO:0000256" key="8">
    <source>
        <dbReference type="HAMAP-Rule" id="MF_00022"/>
    </source>
</evidence>
<evidence type="ECO:0000256" key="3">
    <source>
        <dbReference type="ARBA" id="ARBA00022598"/>
    </source>
</evidence>
<dbReference type="InterPro" id="IPR020058">
    <property type="entry name" value="Glu/Gln-tRNA-synth_Ib_cat-dom"/>
</dbReference>
<evidence type="ECO:0000256" key="5">
    <source>
        <dbReference type="ARBA" id="ARBA00022840"/>
    </source>
</evidence>
<dbReference type="NCBIfam" id="TIGR00464">
    <property type="entry name" value="gltX_bact"/>
    <property type="match status" value="1"/>
</dbReference>
<evidence type="ECO:0000256" key="1">
    <source>
        <dbReference type="ARBA" id="ARBA00007894"/>
    </source>
</evidence>
<feature type="short sequence motif" description="'KMSKS' region" evidence="8">
    <location>
        <begin position="259"/>
        <end position="263"/>
    </location>
</feature>
<dbReference type="GO" id="GO:0005524">
    <property type="term" value="F:ATP binding"/>
    <property type="evidence" value="ECO:0007669"/>
    <property type="project" value="UniProtKB-UniRule"/>
</dbReference>
<dbReference type="Gene3D" id="3.40.50.620">
    <property type="entry name" value="HUPs"/>
    <property type="match status" value="1"/>
</dbReference>
<dbReference type="EC" id="6.1.1.17" evidence="8"/>
<evidence type="ECO:0000259" key="10">
    <source>
        <dbReference type="Pfam" id="PF19269"/>
    </source>
</evidence>
<dbReference type="InterPro" id="IPR049940">
    <property type="entry name" value="GluQ/Sye"/>
</dbReference>
<evidence type="ECO:0000313" key="12">
    <source>
        <dbReference type="Proteomes" id="UP000031386"/>
    </source>
</evidence>
<dbReference type="PANTHER" id="PTHR43311">
    <property type="entry name" value="GLUTAMATE--TRNA LIGASE"/>
    <property type="match status" value="1"/>
</dbReference>
<dbReference type="PANTHER" id="PTHR43311:SF2">
    <property type="entry name" value="GLUTAMATE--TRNA LIGASE, MITOCHONDRIAL-RELATED"/>
    <property type="match status" value="1"/>
</dbReference>
<dbReference type="GO" id="GO:0004818">
    <property type="term" value="F:glutamate-tRNA ligase activity"/>
    <property type="evidence" value="ECO:0007669"/>
    <property type="project" value="UniProtKB-UniRule"/>
</dbReference>
<dbReference type="InterPro" id="IPR000924">
    <property type="entry name" value="Glu/Gln-tRNA-synth"/>
</dbReference>
<dbReference type="GO" id="GO:0008270">
    <property type="term" value="F:zinc ion binding"/>
    <property type="evidence" value="ECO:0007669"/>
    <property type="project" value="InterPro"/>
</dbReference>
<evidence type="ECO:0000313" key="11">
    <source>
        <dbReference type="EMBL" id="AIZ37067.1"/>
    </source>
</evidence>
<proteinExistence type="inferred from homology"/>
<dbReference type="SUPFAM" id="SSF52374">
    <property type="entry name" value="Nucleotidylyl transferase"/>
    <property type="match status" value="1"/>
</dbReference>
<reference evidence="11 12" key="1">
    <citation type="submission" date="2014-10" db="EMBL/GenBank/DDBJ databases">
        <title>Complete genome sequence of Parvimonas micra KCOM 1535 (= ChDC B708).</title>
        <authorList>
            <person name="Kook J.-K."/>
            <person name="Park S.-N."/>
            <person name="Lim Y.K."/>
            <person name="Roh H."/>
        </authorList>
    </citation>
    <scope>NUCLEOTIDE SEQUENCE [LARGE SCALE GENOMIC DNA]</scope>
    <source>
        <strain evidence="12">KCOM 1535 / ChDC B708</strain>
    </source>
</reference>
<dbReference type="Gene3D" id="1.10.8.70">
    <property type="entry name" value="Glutamate-tRNA synthetase, class I, anticodon-binding domain 1"/>
    <property type="match status" value="1"/>
</dbReference>
<keyword evidence="7 8" id="KW-0030">Aminoacyl-tRNA synthetase</keyword>
<gene>
    <name evidence="8" type="primary">gltX</name>
    <name evidence="11" type="ORF">NW74_06870</name>
</gene>
<dbReference type="Proteomes" id="UP000031386">
    <property type="component" value="Chromosome"/>
</dbReference>
<dbReference type="Pfam" id="PF00749">
    <property type="entry name" value="tRNA-synt_1c"/>
    <property type="match status" value="1"/>
</dbReference>
<feature type="domain" description="Aminoacyl-tRNA synthetase class I anticodon-binding" evidence="10">
    <location>
        <begin position="341"/>
        <end position="482"/>
    </location>
</feature>
<comment type="caution">
    <text evidence="8">Lacks conserved residue(s) required for the propagation of feature annotation.</text>
</comment>
<dbReference type="InterPro" id="IPR033910">
    <property type="entry name" value="GluRS_core"/>
</dbReference>
<dbReference type="InterPro" id="IPR001412">
    <property type="entry name" value="aa-tRNA-synth_I_CS"/>
</dbReference>
<dbReference type="PROSITE" id="PS00178">
    <property type="entry name" value="AA_TRNA_LIGASE_I"/>
    <property type="match status" value="1"/>
</dbReference>
<comment type="similarity">
    <text evidence="1 8">Belongs to the class-I aminoacyl-tRNA synthetase family. Glutamate--tRNA ligase type 1 subfamily.</text>
</comment>
<evidence type="ECO:0000256" key="7">
    <source>
        <dbReference type="ARBA" id="ARBA00023146"/>
    </source>
</evidence>
<comment type="catalytic activity">
    <reaction evidence="8">
        <text>tRNA(Glu) + L-glutamate + ATP = L-glutamyl-tRNA(Glu) + AMP + diphosphate</text>
        <dbReference type="Rhea" id="RHEA:23540"/>
        <dbReference type="Rhea" id="RHEA-COMP:9663"/>
        <dbReference type="Rhea" id="RHEA-COMP:9680"/>
        <dbReference type="ChEBI" id="CHEBI:29985"/>
        <dbReference type="ChEBI" id="CHEBI:30616"/>
        <dbReference type="ChEBI" id="CHEBI:33019"/>
        <dbReference type="ChEBI" id="CHEBI:78442"/>
        <dbReference type="ChEBI" id="CHEBI:78520"/>
        <dbReference type="ChEBI" id="CHEBI:456215"/>
        <dbReference type="EC" id="6.1.1.17"/>
    </reaction>
</comment>
<dbReference type="KEGG" id="pmic:NW74_06870"/>
<dbReference type="FunFam" id="3.40.50.620:FF:000045">
    <property type="entry name" value="Glutamate--tRNA ligase, mitochondrial"/>
    <property type="match status" value="1"/>
</dbReference>
<accession>A0A0B4S2Q5</accession>
<dbReference type="RefSeq" id="WP_004832754.1">
    <property type="nucleotide sequence ID" value="NZ_CABKNC010000003.1"/>
</dbReference>
<dbReference type="GO" id="GO:0006424">
    <property type="term" value="P:glutamyl-tRNA aminoacylation"/>
    <property type="evidence" value="ECO:0007669"/>
    <property type="project" value="UniProtKB-UniRule"/>
</dbReference>
<keyword evidence="3 8" id="KW-0436">Ligase</keyword>
<keyword evidence="5 8" id="KW-0067">ATP-binding</keyword>
<dbReference type="STRING" id="33033.NW74_06870"/>
<comment type="subcellular location">
    <subcellularLocation>
        <location evidence="8">Cytoplasm</location>
    </subcellularLocation>
</comment>
<dbReference type="CDD" id="cd00808">
    <property type="entry name" value="GluRS_core"/>
    <property type="match status" value="1"/>
</dbReference>
<dbReference type="GeneID" id="93385110"/>